<accession>A0ABQ7G3P0</accession>
<organism evidence="6 7">
    <name type="scientific">Dunaliella salina</name>
    <name type="common">Green alga</name>
    <name type="synonym">Protococcus salinus</name>
    <dbReference type="NCBI Taxonomy" id="3046"/>
    <lineage>
        <taxon>Eukaryota</taxon>
        <taxon>Viridiplantae</taxon>
        <taxon>Chlorophyta</taxon>
        <taxon>core chlorophytes</taxon>
        <taxon>Chlorophyceae</taxon>
        <taxon>CS clade</taxon>
        <taxon>Chlamydomonadales</taxon>
        <taxon>Dunaliellaceae</taxon>
        <taxon>Dunaliella</taxon>
    </lineage>
</organism>
<dbReference type="InterPro" id="IPR003100">
    <property type="entry name" value="PAZ_dom"/>
</dbReference>
<comment type="similarity">
    <text evidence="1">Belongs to the argonaute family. Ago subfamily.</text>
</comment>
<dbReference type="SUPFAM" id="SSF101690">
    <property type="entry name" value="PAZ domain"/>
    <property type="match status" value="1"/>
</dbReference>
<dbReference type="CDD" id="cd02846">
    <property type="entry name" value="PAZ_argonaute_like"/>
    <property type="match status" value="1"/>
</dbReference>
<dbReference type="Pfam" id="PF08699">
    <property type="entry name" value="ArgoL1"/>
    <property type="match status" value="1"/>
</dbReference>
<evidence type="ECO:0000259" key="5">
    <source>
        <dbReference type="PROSITE" id="PS50822"/>
    </source>
</evidence>
<gene>
    <name evidence="6" type="ORF">DUNSADRAFT_16399</name>
</gene>
<dbReference type="Pfam" id="PF16486">
    <property type="entry name" value="ArgoN"/>
    <property type="match status" value="1"/>
</dbReference>
<keyword evidence="2" id="KW-0943">RNA-mediated gene silencing</keyword>
<dbReference type="CDD" id="cd04657">
    <property type="entry name" value="Piwi_ago-like"/>
    <property type="match status" value="1"/>
</dbReference>
<dbReference type="SMART" id="SM00950">
    <property type="entry name" value="Piwi"/>
    <property type="match status" value="1"/>
</dbReference>
<feature type="compositionally biased region" description="Gly residues" evidence="3">
    <location>
        <begin position="1"/>
        <end position="75"/>
    </location>
</feature>
<dbReference type="InterPro" id="IPR032473">
    <property type="entry name" value="Argonaute_Mid_dom"/>
</dbReference>
<dbReference type="Pfam" id="PF02171">
    <property type="entry name" value="Piwi"/>
    <property type="match status" value="1"/>
</dbReference>
<protein>
    <submittedName>
        <fullName evidence="6">Argonaute-like protein</fullName>
    </submittedName>
</protein>
<dbReference type="SMART" id="SM01163">
    <property type="entry name" value="DUF1785"/>
    <property type="match status" value="1"/>
</dbReference>
<feature type="domain" description="Piwi" evidence="5">
    <location>
        <begin position="657"/>
        <end position="975"/>
    </location>
</feature>
<dbReference type="Gene3D" id="3.30.420.10">
    <property type="entry name" value="Ribonuclease H-like superfamily/Ribonuclease H"/>
    <property type="match status" value="1"/>
</dbReference>
<evidence type="ECO:0000313" key="7">
    <source>
        <dbReference type="Proteomes" id="UP000815325"/>
    </source>
</evidence>
<dbReference type="EMBL" id="MU070189">
    <property type="protein sequence ID" value="KAF5829222.1"/>
    <property type="molecule type" value="Genomic_DNA"/>
</dbReference>
<name>A0ABQ7G3P0_DUNSA</name>
<feature type="compositionally biased region" description="Gly residues" evidence="3">
    <location>
        <begin position="233"/>
        <end position="244"/>
    </location>
</feature>
<dbReference type="Proteomes" id="UP000815325">
    <property type="component" value="Unassembled WGS sequence"/>
</dbReference>
<dbReference type="InterPro" id="IPR036397">
    <property type="entry name" value="RNaseH_sf"/>
</dbReference>
<feature type="region of interest" description="Disordered" evidence="3">
    <location>
        <begin position="221"/>
        <end position="251"/>
    </location>
</feature>
<sequence>MGDRGGYGGRGGRFDGGGGRRPMSGRGGYEGGGRGGGRFEGGGRGGGRFEGGGRGGGRFDGGGRGGGGGGGGRGGPADYHDVSPQQGMQLMTRALSNMMITGPKQSIMPMEQQTVMPMRPGFGTAGRAIKVLANYFSLRKGPNYSGMAVHYDVHIVSKQDADKPRGPQERPMPGKLCKALVGQLAREQNWGLNYAFDGRKNIYSPGRFLPPNETRFEVVAEDEDSPAGAAPPAGGGRGGRGGGRGRGEGRDRTFVITIKEVSVVDMNEVFNYITAAQQHTGGAFRETPREALQVLDVLIRFIAASSPTAVAYGRSVFFNNPNTKIPLPGGTEAWNGFTQSFKACQNGLMLALDTATSAFLKAAPLPQVMMELLEVRMSFDQFVGRPLRPDMPRKLQKALYNIRVMMVDGRGRRRTIKGVTERGANQVTFYNDQEKRETTVADYFAKTGRPLRFPNLPCINVGPSASKPVFIPPEMCATVPGQRRTKLTPMQTREIIKLAAQRPQDKVGYIQASAAELANHGRGMMNTWGLQMDSHLSNVDARVLPQPVLAYGNPAAFDVGTKGAWNLQNVRFAEGRPLEAWAVCSLIEREEAEGENPLTEFLRALYKMCYDCGISLPTSAAAWPPVVYAQRDSSVESVMRRSVEAARQKYGPKPLQLILVLLPTKDTGPYKDVKHVSDTELGIPSQCFVAKPAGVGYGNYPRGLPQYCANVALKINAKLDGVNAKLLDNPQRPGSFIPVLSQYEHVMVLGADVTHPTGGGKSESGEKSIGAVVASRDRSMCRYASRMLVQDSGAEVIVDLQTVIKELLINYYRENNKAKPAALLFYRDGVSEGQFREVMDHEYAAIRKACASLDPAYKPAITFVVVQKRHNTRLLPTREGPNEKGNIMPGTVVDRMICNPFEFDFYLNSHAGIQGTNKAAHYHVLVDEMGFGADGLHLLTYWLTFTYARCTRSVSYVPPAYYAHLAAFRGRTLASTSDSSSDISGVSGAPQFATIHPALSNKMYYM</sequence>
<dbReference type="Pfam" id="PF16487">
    <property type="entry name" value="ArgoMid"/>
    <property type="match status" value="1"/>
</dbReference>
<keyword evidence="7" id="KW-1185">Reference proteome</keyword>
<dbReference type="Gene3D" id="3.40.50.2300">
    <property type="match status" value="1"/>
</dbReference>
<reference evidence="6" key="1">
    <citation type="submission" date="2017-08" db="EMBL/GenBank/DDBJ databases">
        <authorList>
            <person name="Polle J.E."/>
            <person name="Barry K."/>
            <person name="Cushman J."/>
            <person name="Schmutz J."/>
            <person name="Tran D."/>
            <person name="Hathwaick L.T."/>
            <person name="Yim W.C."/>
            <person name="Jenkins J."/>
            <person name="Mckie-Krisberg Z.M."/>
            <person name="Prochnik S."/>
            <person name="Lindquist E."/>
            <person name="Dockter R.B."/>
            <person name="Adam C."/>
            <person name="Molina H."/>
            <person name="Bunkerborg J."/>
            <person name="Jin E."/>
            <person name="Buchheim M."/>
            <person name="Magnuson J."/>
        </authorList>
    </citation>
    <scope>NUCLEOTIDE SEQUENCE</scope>
    <source>
        <strain evidence="6">CCAP 19/18</strain>
    </source>
</reference>
<dbReference type="InterPro" id="IPR032474">
    <property type="entry name" value="Argonaute_N"/>
</dbReference>
<evidence type="ECO:0000256" key="3">
    <source>
        <dbReference type="SAM" id="MobiDB-lite"/>
    </source>
</evidence>
<dbReference type="InterPro" id="IPR045246">
    <property type="entry name" value="Piwi_ago-like"/>
</dbReference>
<dbReference type="Pfam" id="PF02170">
    <property type="entry name" value="PAZ"/>
    <property type="match status" value="1"/>
</dbReference>
<proteinExistence type="inferred from homology"/>
<dbReference type="PROSITE" id="PS50821">
    <property type="entry name" value="PAZ"/>
    <property type="match status" value="1"/>
</dbReference>
<evidence type="ECO:0000256" key="2">
    <source>
        <dbReference type="ARBA" id="ARBA00023158"/>
    </source>
</evidence>
<evidence type="ECO:0000259" key="4">
    <source>
        <dbReference type="PROSITE" id="PS50821"/>
    </source>
</evidence>
<dbReference type="InterPro" id="IPR036085">
    <property type="entry name" value="PAZ_dom_sf"/>
</dbReference>
<dbReference type="SMART" id="SM00949">
    <property type="entry name" value="PAZ"/>
    <property type="match status" value="1"/>
</dbReference>
<evidence type="ECO:0000256" key="1">
    <source>
        <dbReference type="ARBA" id="ARBA00008201"/>
    </source>
</evidence>
<dbReference type="InterPro" id="IPR003165">
    <property type="entry name" value="Piwi"/>
</dbReference>
<dbReference type="Gene3D" id="2.170.260.10">
    <property type="entry name" value="paz domain"/>
    <property type="match status" value="1"/>
</dbReference>
<dbReference type="PANTHER" id="PTHR22891">
    <property type="entry name" value="EUKARYOTIC TRANSLATION INITIATION FACTOR 2C"/>
    <property type="match status" value="1"/>
</dbReference>
<evidence type="ECO:0000313" key="6">
    <source>
        <dbReference type="EMBL" id="KAF5829222.1"/>
    </source>
</evidence>
<dbReference type="SUPFAM" id="SSF53098">
    <property type="entry name" value="Ribonuclease H-like"/>
    <property type="match status" value="1"/>
</dbReference>
<dbReference type="InterPro" id="IPR014811">
    <property type="entry name" value="ArgoL1"/>
</dbReference>
<feature type="domain" description="PAZ" evidence="4">
    <location>
        <begin position="364"/>
        <end position="480"/>
    </location>
</feature>
<comment type="caution">
    <text evidence="6">The sequence shown here is derived from an EMBL/GenBank/DDBJ whole genome shotgun (WGS) entry which is preliminary data.</text>
</comment>
<dbReference type="PROSITE" id="PS50822">
    <property type="entry name" value="PIWI"/>
    <property type="match status" value="1"/>
</dbReference>
<dbReference type="InterPro" id="IPR012337">
    <property type="entry name" value="RNaseH-like_sf"/>
</dbReference>
<feature type="region of interest" description="Disordered" evidence="3">
    <location>
        <begin position="1"/>
        <end position="83"/>
    </location>
</feature>